<accession>A0ABD1YDR2</accession>
<evidence type="ECO:0000259" key="13">
    <source>
        <dbReference type="PROSITE" id="PS50893"/>
    </source>
</evidence>
<feature type="transmembrane region" description="Helical" evidence="12">
    <location>
        <begin position="980"/>
        <end position="1006"/>
    </location>
</feature>
<evidence type="ECO:0000313" key="15">
    <source>
        <dbReference type="EMBL" id="KAL2628544.1"/>
    </source>
</evidence>
<feature type="transmembrane region" description="Helical" evidence="12">
    <location>
        <begin position="307"/>
        <end position="327"/>
    </location>
</feature>
<keyword evidence="9 12" id="KW-0472">Membrane</keyword>
<evidence type="ECO:0000256" key="10">
    <source>
        <dbReference type="ARBA" id="ARBA00023180"/>
    </source>
</evidence>
<dbReference type="CDD" id="cd18577">
    <property type="entry name" value="ABC_6TM_Pgp_ABCB1_D1_like"/>
    <property type="match status" value="1"/>
</dbReference>
<evidence type="ECO:0000256" key="1">
    <source>
        <dbReference type="ARBA" id="ARBA00004651"/>
    </source>
</evidence>
<keyword evidence="10" id="KW-0325">Glycoprotein</keyword>
<evidence type="ECO:0000256" key="6">
    <source>
        <dbReference type="ARBA" id="ARBA00022741"/>
    </source>
</evidence>
<name>A0ABD1YDR2_9MARC</name>
<dbReference type="InterPro" id="IPR011527">
    <property type="entry name" value="ABC1_TM_dom"/>
</dbReference>
<keyword evidence="5" id="KW-0677">Repeat</keyword>
<comment type="similarity">
    <text evidence="2">Belongs to the ABC transporter superfamily. ABCB family. Multidrug resistance exporter (TC 3.A.1.201) subfamily.</text>
</comment>
<feature type="domain" description="ABC transmembrane type-1" evidence="14">
    <location>
        <begin position="50"/>
        <end position="339"/>
    </location>
</feature>
<keyword evidence="3" id="KW-0813">Transport</keyword>
<proteinExistence type="inferred from homology"/>
<evidence type="ECO:0000256" key="8">
    <source>
        <dbReference type="ARBA" id="ARBA00022989"/>
    </source>
</evidence>
<comment type="caution">
    <text evidence="15">The sequence shown here is derived from an EMBL/GenBank/DDBJ whole genome shotgun (WGS) entry which is preliminary data.</text>
</comment>
<dbReference type="CDD" id="cd18578">
    <property type="entry name" value="ABC_6TM_Pgp_ABCB1_D2_like"/>
    <property type="match status" value="1"/>
</dbReference>
<gene>
    <name evidence="15" type="ORF">R1flu_013230</name>
</gene>
<feature type="transmembrane region" description="Helical" evidence="12">
    <location>
        <begin position="1018"/>
        <end position="1037"/>
    </location>
</feature>
<keyword evidence="6" id="KW-0547">Nucleotide-binding</keyword>
<dbReference type="GO" id="GO:0005524">
    <property type="term" value="F:ATP binding"/>
    <property type="evidence" value="ECO:0007669"/>
    <property type="project" value="UniProtKB-KW"/>
</dbReference>
<dbReference type="PANTHER" id="PTHR43394:SF16">
    <property type="entry name" value="ABC TRANSPORTER B FAMILY MEMBER 4-LIKE ISOFORM X1"/>
    <property type="match status" value="1"/>
</dbReference>
<dbReference type="InterPro" id="IPR027417">
    <property type="entry name" value="P-loop_NTPase"/>
</dbReference>
<dbReference type="Gene3D" id="3.40.50.300">
    <property type="entry name" value="P-loop containing nucleotide triphosphate hydrolases"/>
    <property type="match status" value="2"/>
</dbReference>
<dbReference type="PANTHER" id="PTHR43394">
    <property type="entry name" value="ATP-DEPENDENT PERMEASE MDL1, MITOCHONDRIAL"/>
    <property type="match status" value="1"/>
</dbReference>
<dbReference type="Pfam" id="PF00664">
    <property type="entry name" value="ABC_membrane"/>
    <property type="match status" value="2"/>
</dbReference>
<dbReference type="Proteomes" id="UP001605036">
    <property type="component" value="Unassembled WGS sequence"/>
</dbReference>
<evidence type="ECO:0000256" key="4">
    <source>
        <dbReference type="ARBA" id="ARBA00022692"/>
    </source>
</evidence>
<dbReference type="FunFam" id="3.40.50.300:FF:000205">
    <property type="entry name" value="ABC transporter B family member 4"/>
    <property type="match status" value="1"/>
</dbReference>
<dbReference type="PROSITE" id="PS00211">
    <property type="entry name" value="ABC_TRANSPORTER_1"/>
    <property type="match status" value="2"/>
</dbReference>
<dbReference type="InterPro" id="IPR017871">
    <property type="entry name" value="ABC_transporter-like_CS"/>
</dbReference>
<comment type="subcellular location">
    <subcellularLocation>
        <location evidence="1">Cell membrane</location>
        <topology evidence="1">Multi-pass membrane protein</topology>
    </subcellularLocation>
</comment>
<sequence>MESNAVITSRTVSRLCAPVLQSKPRKSNDESMSFLELISYGDWYDKLLMLAGTLGALGCGSTQPLLIVFVGECINVVDPRKFSSNDNLISEVSAICLKIVYTAFGAALASVLEVAAWIITAERQSARIRLMYLKALLRQDLSYFDQEFSAGESMSKISGDVLLIQDALGDKVGNVIESFAKFVGGWTFGFLKSWRLAVVTVSVLPLVVIVGGMIALGLKRAASKAQYAYSEAGKVVDQVLGSIRTVASNTGERKAVAQYDAALVKAEHAGFTFGCVNGFGIGLTLCLMFCSYGLAMWYGSRLVANGNLSGGTVIGVIFAIIMGGAAAGQAVPHLSAISTGLRAAQSIFYVIKRKPEIDSDDMSGDILTEVKGELQLKDVHFAYPSRPDQTLFRNFSLHIKAGSVAALVGQSGSGKSTVIQLIERFYDPQIGQVLLDGVDIRDLQLKWLRSQMALVSQEPVLFTTSIRENIKYGKEDATDEEVADACEIANVAHFIKCLPKGYDTHVGEGGIQLSGGQKQRMAIARAVLKNPRILLLDEATSALDAESENAVLEALNRATANRTTVMVAHRLSTVKNVNLIAVVQRGTIVEIGSHEELIQKTDSAYNQLIRLQEAYLKEMEAAFGSGYHAGIQGDQLQQRTKSDEYGSEISARSARHNRSGRSLLQDALSKTFSFTGIRTLSARLTGNESIVTGHVRKLTGDALDSHRGSTLTAVSSCDEHDKFPMIQETDIDFEEHPVPLSRLAEMNRPELRYFLLGILGSVGRGAVMPCVAFLLSRMIVAMFQPSAQVRVKGSLYAKLFLALGCLNLIAEPLEKICFALVGNKLVRRIRLRSFENVLRQEISWFDEERNSSAHLGAKLFADAAAVRNILGDMVATLVQVSTTVLMGLGIAFSASWELTLIMVGIAPFLASQGLLNMRGEFSLASDAKKQLEGASQLARDAIANIRTVASSCAEVKVAELYEQKTSGAHKTGVKQGFTTGLCLGFANFSFFGGYALCFYAGTKLVVSNKVTFPEVIEVFWTVALSSMGIALALGLGPDVGKAKPAVRSIFALLDRVSNIDPAFDEEKTSKLDVPVEGRIEFKHVSFRYPRRTMVPVFQDLSFKVRAGRSLALVGDSGSGKSTVVSLLERFYDVEAGAILIDGVDIRSYNLRWLRQNMGLVSQEPVLFDDTIKSNILYGKDGKVGEEELIAAAKVANAHAFISSLPNGYNTRVGERGVQLSGGQKQRVAIARAVIKSPKILLLDEATSALDSESEHVVQTALDQIMIGRTTVVVAHRLSTIRNCHQILVLKNGSIVEKGTYDELLKAGGAFASLTREYVKQSEP</sequence>
<dbReference type="SMART" id="SM00382">
    <property type="entry name" value="AAA"/>
    <property type="match status" value="2"/>
</dbReference>
<feature type="transmembrane region" description="Helical" evidence="12">
    <location>
        <begin position="271"/>
        <end position="295"/>
    </location>
</feature>
<dbReference type="PROSITE" id="PS50893">
    <property type="entry name" value="ABC_TRANSPORTER_2"/>
    <property type="match status" value="2"/>
</dbReference>
<dbReference type="InterPro" id="IPR003593">
    <property type="entry name" value="AAA+_ATPase"/>
</dbReference>
<evidence type="ECO:0000313" key="16">
    <source>
        <dbReference type="Proteomes" id="UP001605036"/>
    </source>
</evidence>
<dbReference type="FunFam" id="3.40.50.300:FF:000066">
    <property type="entry name" value="ABC transporter B family member 1"/>
    <property type="match status" value="1"/>
</dbReference>
<evidence type="ECO:0000256" key="2">
    <source>
        <dbReference type="ARBA" id="ARBA00007577"/>
    </source>
</evidence>
<protein>
    <submittedName>
        <fullName evidence="15">Uncharacterized protein</fullName>
    </submittedName>
</protein>
<evidence type="ECO:0000256" key="5">
    <source>
        <dbReference type="ARBA" id="ARBA00022737"/>
    </source>
</evidence>
<keyword evidence="8 12" id="KW-1133">Transmembrane helix</keyword>
<evidence type="ECO:0000256" key="11">
    <source>
        <dbReference type="ARBA" id="ARBA00062948"/>
    </source>
</evidence>
<comment type="subunit">
    <text evidence="11">Interacts with 1-naphthylphthalamic acid (NPA).</text>
</comment>
<evidence type="ECO:0000256" key="12">
    <source>
        <dbReference type="SAM" id="Phobius"/>
    </source>
</evidence>
<dbReference type="CDD" id="cd03249">
    <property type="entry name" value="ABC_MTABC3_MDL1_MDL2"/>
    <property type="match status" value="2"/>
</dbReference>
<dbReference type="InterPro" id="IPR039421">
    <property type="entry name" value="Type_1_exporter"/>
</dbReference>
<feature type="domain" description="ABC transporter" evidence="13">
    <location>
        <begin position="1079"/>
        <end position="1316"/>
    </location>
</feature>
<evidence type="ECO:0000256" key="9">
    <source>
        <dbReference type="ARBA" id="ARBA00023136"/>
    </source>
</evidence>
<dbReference type="InterPro" id="IPR003439">
    <property type="entry name" value="ABC_transporter-like_ATP-bd"/>
</dbReference>
<organism evidence="15 16">
    <name type="scientific">Riccia fluitans</name>
    <dbReference type="NCBI Taxonomy" id="41844"/>
    <lineage>
        <taxon>Eukaryota</taxon>
        <taxon>Viridiplantae</taxon>
        <taxon>Streptophyta</taxon>
        <taxon>Embryophyta</taxon>
        <taxon>Marchantiophyta</taxon>
        <taxon>Marchantiopsida</taxon>
        <taxon>Marchantiidae</taxon>
        <taxon>Marchantiales</taxon>
        <taxon>Ricciaceae</taxon>
        <taxon>Riccia</taxon>
    </lineage>
</organism>
<dbReference type="EMBL" id="JBHFFA010000004">
    <property type="protein sequence ID" value="KAL2628544.1"/>
    <property type="molecule type" value="Genomic_DNA"/>
</dbReference>
<reference evidence="15 16" key="1">
    <citation type="submission" date="2024-09" db="EMBL/GenBank/DDBJ databases">
        <title>Chromosome-scale assembly of Riccia fluitans.</title>
        <authorList>
            <person name="Paukszto L."/>
            <person name="Sawicki J."/>
            <person name="Karawczyk K."/>
            <person name="Piernik-Szablinska J."/>
            <person name="Szczecinska M."/>
            <person name="Mazdziarz M."/>
        </authorList>
    </citation>
    <scope>NUCLEOTIDE SEQUENCE [LARGE SCALE GENOMIC DNA]</scope>
    <source>
        <strain evidence="15">Rf_01</strain>
        <tissue evidence="15">Aerial parts of the thallus</tissue>
    </source>
</reference>
<dbReference type="FunFam" id="1.20.1560.10:FF:000009">
    <property type="entry name" value="ABC transporter B family member 1"/>
    <property type="match status" value="1"/>
</dbReference>
<dbReference type="Pfam" id="PF00005">
    <property type="entry name" value="ABC_tran"/>
    <property type="match status" value="2"/>
</dbReference>
<dbReference type="GO" id="GO:0010329">
    <property type="term" value="F:auxin efflux transmembrane transporter activity"/>
    <property type="evidence" value="ECO:0007669"/>
    <property type="project" value="UniProtKB-ARBA"/>
</dbReference>
<feature type="transmembrane region" description="Helical" evidence="12">
    <location>
        <begin position="753"/>
        <end position="775"/>
    </location>
</feature>
<dbReference type="SUPFAM" id="SSF52540">
    <property type="entry name" value="P-loop containing nucleoside triphosphate hydrolases"/>
    <property type="match status" value="2"/>
</dbReference>
<dbReference type="GO" id="GO:0005886">
    <property type="term" value="C:plasma membrane"/>
    <property type="evidence" value="ECO:0007669"/>
    <property type="project" value="UniProtKB-SubCell"/>
</dbReference>
<feature type="domain" description="ABC transmembrane type-1" evidence="14">
    <location>
        <begin position="755"/>
        <end position="1041"/>
    </location>
</feature>
<dbReference type="GO" id="GO:0010328">
    <property type="term" value="F:auxin influx transmembrane transporter activity"/>
    <property type="evidence" value="ECO:0007669"/>
    <property type="project" value="UniProtKB-ARBA"/>
</dbReference>
<dbReference type="SUPFAM" id="SSF90123">
    <property type="entry name" value="ABC transporter transmembrane region"/>
    <property type="match status" value="2"/>
</dbReference>
<evidence type="ECO:0000256" key="7">
    <source>
        <dbReference type="ARBA" id="ARBA00022840"/>
    </source>
</evidence>
<dbReference type="PROSITE" id="PS50929">
    <property type="entry name" value="ABC_TM1F"/>
    <property type="match status" value="2"/>
</dbReference>
<dbReference type="Gene3D" id="1.20.1560.10">
    <property type="entry name" value="ABC transporter type 1, transmembrane domain"/>
    <property type="match status" value="1"/>
</dbReference>
<keyword evidence="16" id="KW-1185">Reference proteome</keyword>
<feature type="domain" description="ABC transporter" evidence="13">
    <location>
        <begin position="374"/>
        <end position="610"/>
    </location>
</feature>
<feature type="transmembrane region" description="Helical" evidence="12">
    <location>
        <begin position="99"/>
        <end position="121"/>
    </location>
</feature>
<dbReference type="InterPro" id="IPR036640">
    <property type="entry name" value="ABC1_TM_sf"/>
</dbReference>
<evidence type="ECO:0000256" key="3">
    <source>
        <dbReference type="ARBA" id="ARBA00022448"/>
    </source>
</evidence>
<keyword evidence="4 12" id="KW-0812">Transmembrane</keyword>
<feature type="transmembrane region" description="Helical" evidence="12">
    <location>
        <begin position="196"/>
        <end position="218"/>
    </location>
</feature>
<evidence type="ECO:0000259" key="14">
    <source>
        <dbReference type="PROSITE" id="PS50929"/>
    </source>
</evidence>
<keyword evidence="7" id="KW-0067">ATP-binding</keyword>